<evidence type="ECO:0000313" key="2">
    <source>
        <dbReference type="Proteomes" id="UP000831532"/>
    </source>
</evidence>
<reference evidence="1 2" key="1">
    <citation type="submission" date="2020-10" db="EMBL/GenBank/DDBJ databases">
        <title>Genome analysis of Massilia species.</title>
        <authorList>
            <person name="Jung D.-H."/>
        </authorList>
    </citation>
    <scope>NUCLEOTIDE SEQUENCE [LARGE SCALE GENOMIC DNA]</scope>
    <source>
        <strain evidence="2">sipir</strain>
    </source>
</reference>
<evidence type="ECO:0000313" key="1">
    <source>
        <dbReference type="EMBL" id="UOD31081.1"/>
    </source>
</evidence>
<name>A0ABY4A8P8_9BURK</name>
<sequence length="170" mass="18560">MLKIDLHGPVIPGESAAGLHLGIELGDCFDLFKDHQFVRYYEGFNLNARIQSNRGLLRVDGLPGTSGATLFAGPDRVRLSFSARGVLGSMYVFQGYAGDYRGIKIGDPLSAIAGTEPVEYNSDDEMYYRVDHSGRILPGLAIVALEIDSTSNSQSVIKGFCVHDWALFQD</sequence>
<proteinExistence type="predicted"/>
<organism evidence="1 2">
    <name type="scientific">Massilia violaceinigra</name>
    <dbReference type="NCBI Taxonomy" id="2045208"/>
    <lineage>
        <taxon>Bacteria</taxon>
        <taxon>Pseudomonadati</taxon>
        <taxon>Pseudomonadota</taxon>
        <taxon>Betaproteobacteria</taxon>
        <taxon>Burkholderiales</taxon>
        <taxon>Oxalobacteraceae</taxon>
        <taxon>Telluria group</taxon>
        <taxon>Massilia</taxon>
    </lineage>
</organism>
<accession>A0ABY4A8P8</accession>
<keyword evidence="2" id="KW-1185">Reference proteome</keyword>
<dbReference type="RefSeq" id="WP_243492256.1">
    <property type="nucleotide sequence ID" value="NZ_CP063361.1"/>
</dbReference>
<protein>
    <submittedName>
        <fullName evidence="1">Uncharacterized protein</fullName>
    </submittedName>
</protein>
<gene>
    <name evidence="1" type="ORF">INH39_04970</name>
</gene>
<dbReference type="Proteomes" id="UP000831532">
    <property type="component" value="Chromosome"/>
</dbReference>
<dbReference type="EMBL" id="CP063361">
    <property type="protein sequence ID" value="UOD31081.1"/>
    <property type="molecule type" value="Genomic_DNA"/>
</dbReference>